<dbReference type="EMBL" id="CAJNXB010003478">
    <property type="protein sequence ID" value="CAF3316106.1"/>
    <property type="molecule type" value="Genomic_DNA"/>
</dbReference>
<evidence type="ECO:0000256" key="1">
    <source>
        <dbReference type="SAM" id="MobiDB-lite"/>
    </source>
</evidence>
<reference evidence="2" key="1">
    <citation type="submission" date="2021-02" db="EMBL/GenBank/DDBJ databases">
        <authorList>
            <person name="Nowell W R."/>
        </authorList>
    </citation>
    <scope>NUCLEOTIDE SEQUENCE</scope>
</reference>
<protein>
    <submittedName>
        <fullName evidence="2">Uncharacterized protein</fullName>
    </submittedName>
</protein>
<feature type="compositionally biased region" description="Basic and acidic residues" evidence="1">
    <location>
        <begin position="1"/>
        <end position="14"/>
    </location>
</feature>
<dbReference type="AlphaFoldDB" id="A0A817TGG7"/>
<dbReference type="OrthoDB" id="10059870at2759"/>
<proteinExistence type="predicted"/>
<sequence length="271" mass="32180">MQEKTIKKLLDRRHQAATTTNNNNNNMEIVNSNQRSTTINDTSTSTMINDNKRKRNVLSQEQKLNQIMIKSTSQLLIDPPLSKKMKEKDSNRVNETYRQPMYLKRLPLTFFPILSKKLNYTLKKKNERRIFYARLDLLDQQYCLEVDQHLWQSYLDIGLRKQIWPDQLYTMANANDFNLCQEYLINYIDDIKQQLHQCQMELTKLYQSRPIATLSMNEVDRCLKEFVVCQRKYLSIRNNNQLVNFQDDLSEKELFTLVSAYSLTTNQVSVV</sequence>
<evidence type="ECO:0000313" key="3">
    <source>
        <dbReference type="Proteomes" id="UP000663825"/>
    </source>
</evidence>
<comment type="caution">
    <text evidence="2">The sequence shown here is derived from an EMBL/GenBank/DDBJ whole genome shotgun (WGS) entry which is preliminary data.</text>
</comment>
<evidence type="ECO:0000313" key="2">
    <source>
        <dbReference type="EMBL" id="CAF3316106.1"/>
    </source>
</evidence>
<accession>A0A817TGG7</accession>
<name>A0A817TGG7_9BILA</name>
<feature type="region of interest" description="Disordered" evidence="1">
    <location>
        <begin position="1"/>
        <end position="28"/>
    </location>
</feature>
<organism evidence="2 3">
    <name type="scientific">Rotaria socialis</name>
    <dbReference type="NCBI Taxonomy" id="392032"/>
    <lineage>
        <taxon>Eukaryota</taxon>
        <taxon>Metazoa</taxon>
        <taxon>Spiralia</taxon>
        <taxon>Gnathifera</taxon>
        <taxon>Rotifera</taxon>
        <taxon>Eurotatoria</taxon>
        <taxon>Bdelloidea</taxon>
        <taxon>Philodinida</taxon>
        <taxon>Philodinidae</taxon>
        <taxon>Rotaria</taxon>
    </lineage>
</organism>
<dbReference type="Proteomes" id="UP000663825">
    <property type="component" value="Unassembled WGS sequence"/>
</dbReference>
<gene>
    <name evidence="2" type="ORF">TIS948_LOCUS19740</name>
</gene>